<comment type="caution">
    <text evidence="1">The sequence shown here is derived from an EMBL/GenBank/DDBJ whole genome shotgun (WGS) entry which is preliminary data.</text>
</comment>
<gene>
    <name evidence="1" type="ORF">NBRC111893_1123</name>
</gene>
<proteinExistence type="predicted"/>
<dbReference type="AlphaFoldDB" id="A0A401FKW4"/>
<evidence type="ECO:0000313" key="2">
    <source>
        <dbReference type="Proteomes" id="UP000286974"/>
    </source>
</evidence>
<organism evidence="1 2">
    <name type="scientific">Lentilactobacillus kosonis</name>
    <dbReference type="NCBI Taxonomy" id="2810561"/>
    <lineage>
        <taxon>Bacteria</taxon>
        <taxon>Bacillati</taxon>
        <taxon>Bacillota</taxon>
        <taxon>Bacilli</taxon>
        <taxon>Lactobacillales</taxon>
        <taxon>Lactobacillaceae</taxon>
        <taxon>Lentilactobacillus</taxon>
    </lineage>
</organism>
<reference evidence="1 2" key="1">
    <citation type="submission" date="2017-11" db="EMBL/GenBank/DDBJ databases">
        <title>Draft Genome Sequence of Lactobacillus curieae NBRC 111893 isolated from Koso, a Japanese sugar-Vegetable Fermented Beverage.</title>
        <authorList>
            <person name="Chiou T.Y."/>
            <person name="Oshima K."/>
            <person name="Suda W."/>
            <person name="Hattori M."/>
            <person name="Takahashi T."/>
        </authorList>
    </citation>
    <scope>NUCLEOTIDE SEQUENCE [LARGE SCALE GENOMIC DNA]</scope>
    <source>
        <strain evidence="1 2">NBRC111893</strain>
    </source>
</reference>
<sequence length="37" mass="4489">MKYIFQAKIRKIQTLIFNQVRIDYFKQPQNYIVIGIG</sequence>
<name>A0A401FKW4_9LACO</name>
<evidence type="ECO:0000313" key="1">
    <source>
        <dbReference type="EMBL" id="GAY72977.1"/>
    </source>
</evidence>
<dbReference type="EMBL" id="BEXA01000002">
    <property type="protein sequence ID" value="GAY72977.1"/>
    <property type="molecule type" value="Genomic_DNA"/>
</dbReference>
<keyword evidence="2" id="KW-1185">Reference proteome</keyword>
<protein>
    <submittedName>
        <fullName evidence="1">Uncharacterized protein</fullName>
    </submittedName>
</protein>
<dbReference type="Proteomes" id="UP000286974">
    <property type="component" value="Unassembled WGS sequence"/>
</dbReference>
<accession>A0A401FKW4</accession>